<gene>
    <name evidence="1" type="ORF">P5673_029301</name>
</gene>
<keyword evidence="2" id="KW-1185">Reference proteome</keyword>
<dbReference type="AlphaFoldDB" id="A0AAD9PW15"/>
<dbReference type="Proteomes" id="UP001249851">
    <property type="component" value="Unassembled WGS sequence"/>
</dbReference>
<accession>A0AAD9PW15</accession>
<comment type="caution">
    <text evidence="1">The sequence shown here is derived from an EMBL/GenBank/DDBJ whole genome shotgun (WGS) entry which is preliminary data.</text>
</comment>
<evidence type="ECO:0000313" key="2">
    <source>
        <dbReference type="Proteomes" id="UP001249851"/>
    </source>
</evidence>
<protein>
    <submittedName>
        <fullName evidence="1">Tigger transposable element-derived protein 6</fullName>
    </submittedName>
</protein>
<name>A0AAD9PW15_ACRCE</name>
<reference evidence="1" key="1">
    <citation type="journal article" date="2023" name="G3 (Bethesda)">
        <title>Whole genome assembly and annotation of the endangered Caribbean coral Acropora cervicornis.</title>
        <authorList>
            <person name="Selwyn J.D."/>
            <person name="Vollmer S.V."/>
        </authorList>
    </citation>
    <scope>NUCLEOTIDE SEQUENCE</scope>
    <source>
        <strain evidence="1">K2</strain>
    </source>
</reference>
<evidence type="ECO:0000313" key="1">
    <source>
        <dbReference type="EMBL" id="KAK2550109.1"/>
    </source>
</evidence>
<reference evidence="1" key="2">
    <citation type="journal article" date="2023" name="Science">
        <title>Genomic signatures of disease resistance in endangered staghorn corals.</title>
        <authorList>
            <person name="Vollmer S.V."/>
            <person name="Selwyn J.D."/>
            <person name="Despard B.A."/>
            <person name="Roesel C.L."/>
        </authorList>
    </citation>
    <scope>NUCLEOTIDE SEQUENCE</scope>
    <source>
        <strain evidence="1">K2</strain>
    </source>
</reference>
<organism evidence="1 2">
    <name type="scientific">Acropora cervicornis</name>
    <name type="common">Staghorn coral</name>
    <dbReference type="NCBI Taxonomy" id="6130"/>
    <lineage>
        <taxon>Eukaryota</taxon>
        <taxon>Metazoa</taxon>
        <taxon>Cnidaria</taxon>
        <taxon>Anthozoa</taxon>
        <taxon>Hexacorallia</taxon>
        <taxon>Scleractinia</taxon>
        <taxon>Astrocoeniina</taxon>
        <taxon>Acroporidae</taxon>
        <taxon>Acropora</taxon>
    </lineage>
</organism>
<dbReference type="EMBL" id="JARQWQ010000115">
    <property type="protein sequence ID" value="KAK2550109.1"/>
    <property type="molecule type" value="Genomic_DNA"/>
</dbReference>
<sequence>MRQSDHPDLIKLSRSGFEQFVPVTFHLAVHCCKRNHATSQNSWDMKTLKPKARNGFLNRFKEREGITGQSVCGEEKSVDQDIVHAWCERLPDICLNYSPRDRYNADETGFFWKATPVQTLG</sequence>
<proteinExistence type="predicted"/>